<sequence>MKKWCLLFVVILCCTMAEVKAQAKDTTSQKKIKTIVKEISREEKWASYVYFRDKGKLTKVEGTVIQKGTPLTVEVAWNPQVVKTIVFDTAVYKPTTQEIKNCKYTFVIKPERTTTYKYKFYYQNGQERVVSRKITVTDKNGIEIKIKNNPKEKE</sequence>
<feature type="signal peptide" evidence="1">
    <location>
        <begin position="1"/>
        <end position="21"/>
    </location>
</feature>
<gene>
    <name evidence="2" type="ORF">IE90_13260</name>
</gene>
<keyword evidence="1" id="KW-0732">Signal</keyword>
<proteinExistence type="predicted"/>
<name>A0AB34R2L2_9PORP</name>
<dbReference type="EMBL" id="JPIT01000032">
    <property type="protein sequence ID" value="KIO43170.1"/>
    <property type="molecule type" value="Genomic_DNA"/>
</dbReference>
<comment type="caution">
    <text evidence="2">The sequence shown here is derived from an EMBL/GenBank/DDBJ whole genome shotgun (WGS) entry which is preliminary data.</text>
</comment>
<accession>A0AB34R2L2</accession>
<protein>
    <submittedName>
        <fullName evidence="2">Uncharacterized protein</fullName>
    </submittedName>
</protein>
<feature type="chain" id="PRO_5044298831" evidence="1">
    <location>
        <begin position="22"/>
        <end position="154"/>
    </location>
</feature>
<dbReference type="Proteomes" id="UP000031937">
    <property type="component" value="Unassembled WGS sequence"/>
</dbReference>
<evidence type="ECO:0000313" key="3">
    <source>
        <dbReference type="Proteomes" id="UP000031937"/>
    </source>
</evidence>
<dbReference type="RefSeq" id="WP_041505110.1">
    <property type="nucleotide sequence ID" value="NZ_JPIT01000032.1"/>
</dbReference>
<dbReference type="AlphaFoldDB" id="A0AB34R2L2"/>
<evidence type="ECO:0000256" key="1">
    <source>
        <dbReference type="SAM" id="SignalP"/>
    </source>
</evidence>
<organism evidence="2 3">
    <name type="scientific">Sanguibacteroides justesenii</name>
    <dbReference type="NCBI Taxonomy" id="1547597"/>
    <lineage>
        <taxon>Bacteria</taxon>
        <taxon>Pseudomonadati</taxon>
        <taxon>Bacteroidota</taxon>
        <taxon>Bacteroidia</taxon>
        <taxon>Bacteroidales</taxon>
        <taxon>Porphyromonadaceae</taxon>
        <taxon>Sanguibacteroides</taxon>
    </lineage>
</organism>
<evidence type="ECO:0000313" key="2">
    <source>
        <dbReference type="EMBL" id="KIO43170.1"/>
    </source>
</evidence>
<reference evidence="2 3" key="1">
    <citation type="submission" date="2014-07" db="EMBL/GenBank/DDBJ databases">
        <title>Porphyromonadaceae bacterium OUH 334697 = ATCC BAA-2682 = DSM 28341 draft genome.</title>
        <authorList>
            <person name="Sydenham T.V."/>
            <person name="Hasman H."/>
            <person name="Justesen U.S."/>
        </authorList>
    </citation>
    <scope>NUCLEOTIDE SEQUENCE [LARGE SCALE GENOMIC DNA]</scope>
    <source>
        <strain evidence="2 3">OUH 334697</strain>
    </source>
</reference>